<dbReference type="Proteomes" id="UP001642484">
    <property type="component" value="Unassembled WGS sequence"/>
</dbReference>
<evidence type="ECO:0000313" key="3">
    <source>
        <dbReference type="Proteomes" id="UP001642484"/>
    </source>
</evidence>
<organism evidence="2 3">
    <name type="scientific">Durusdinium trenchii</name>
    <dbReference type="NCBI Taxonomy" id="1381693"/>
    <lineage>
        <taxon>Eukaryota</taxon>
        <taxon>Sar</taxon>
        <taxon>Alveolata</taxon>
        <taxon>Dinophyceae</taxon>
        <taxon>Suessiales</taxon>
        <taxon>Symbiodiniaceae</taxon>
        <taxon>Durusdinium</taxon>
    </lineage>
</organism>
<dbReference type="EMBL" id="CAXAMN010024694">
    <property type="protein sequence ID" value="CAK9089067.1"/>
    <property type="molecule type" value="Genomic_DNA"/>
</dbReference>
<accession>A0ABP0QLC6</accession>
<reference evidence="2 3" key="1">
    <citation type="submission" date="2024-02" db="EMBL/GenBank/DDBJ databases">
        <authorList>
            <person name="Chen Y."/>
            <person name="Shah S."/>
            <person name="Dougan E. K."/>
            <person name="Thang M."/>
            <person name="Chan C."/>
        </authorList>
    </citation>
    <scope>NUCLEOTIDE SEQUENCE [LARGE SCALE GENOMIC DNA]</scope>
</reference>
<evidence type="ECO:0000256" key="1">
    <source>
        <dbReference type="SAM" id="MobiDB-lite"/>
    </source>
</evidence>
<comment type="caution">
    <text evidence="2">The sequence shown here is derived from an EMBL/GenBank/DDBJ whole genome shotgun (WGS) entry which is preliminary data.</text>
</comment>
<protein>
    <submittedName>
        <fullName evidence="2">Uncharacterized protein</fullName>
    </submittedName>
</protein>
<feature type="region of interest" description="Disordered" evidence="1">
    <location>
        <begin position="356"/>
        <end position="403"/>
    </location>
</feature>
<gene>
    <name evidence="2" type="ORF">CCMP2556_LOCUS42902</name>
</gene>
<proteinExistence type="predicted"/>
<name>A0ABP0QLC6_9DINO</name>
<feature type="compositionally biased region" description="Low complexity" evidence="1">
    <location>
        <begin position="357"/>
        <end position="371"/>
    </location>
</feature>
<sequence>MAIEPDESLTHEVMTTSRISNPSTLAEALQRSNEVHVGQLASLSLDKRLMGALDSACNRTCCGSAWLEHYMTALRNAPEDIQRLVERCPEQEIFRFGDGGTQKSLTRVRLPMVIGSDLILTWVSIIPWTPHSAEAAGCRTFRIAAHPIGMAEARQAKMAEEWLKRQTRPCLRQLRLQAHPIEPKLLGSFMEAEAQTAKIAVKWKRFLTRLHARLLWHVQGICLWLCRRPWLRYTPFPYPSIHSIQQWQLQAQQMVSNGSMSRCHLQRAQSHGAFTAGNLKEVMWLRDRLGWQTFFAEDPMLQGMLAAKSAKGASSKIRQEAVAEAKALADKAAKEGKEIEAGIKPVVQVLLNKAPASSTTSSSSGSNFQKVPPKPSKQPSLENQKMPQVAAPSTPSTTIESGSAGLKVQDIQELLARQDQKFQTMLSQVMSHMMSLRGSQMPVGIQTQGAMRYDMAAEDASMDGSMNHGWTPQEVSEMMSEQETQRLNFEVQGQIKEDEQDLLKGPFFDQPLG</sequence>
<feature type="compositionally biased region" description="Polar residues" evidence="1">
    <location>
        <begin position="381"/>
        <end position="401"/>
    </location>
</feature>
<evidence type="ECO:0000313" key="2">
    <source>
        <dbReference type="EMBL" id="CAK9089067.1"/>
    </source>
</evidence>
<keyword evidence="3" id="KW-1185">Reference proteome</keyword>